<dbReference type="CDD" id="cd01026">
    <property type="entry name" value="TOPRIM_OLD"/>
    <property type="match status" value="1"/>
</dbReference>
<dbReference type="PANTHER" id="PTHR43581:SF2">
    <property type="entry name" value="EXCINUCLEASE ATPASE SUBUNIT"/>
    <property type="match status" value="1"/>
</dbReference>
<dbReference type="SUPFAM" id="SSF52540">
    <property type="entry name" value="P-loop containing nucleoside triphosphate hydrolases"/>
    <property type="match status" value="1"/>
</dbReference>
<dbReference type="EMBL" id="CP001696">
    <property type="protein sequence ID" value="ACV24815.1"/>
    <property type="molecule type" value="Genomic_DNA"/>
</dbReference>
<organism evidence="3 4">
    <name type="scientific">Methanocaldococcus fervens (strain DSM 4213 / JCM 15782 / AG86)</name>
    <name type="common">Methanococcus fervens</name>
    <dbReference type="NCBI Taxonomy" id="573064"/>
    <lineage>
        <taxon>Archaea</taxon>
        <taxon>Methanobacteriati</taxon>
        <taxon>Methanobacteriota</taxon>
        <taxon>Methanomada group</taxon>
        <taxon>Methanococci</taxon>
        <taxon>Methanococcales</taxon>
        <taxon>Methanocaldococcaceae</taxon>
        <taxon>Methanocaldococcus</taxon>
    </lineage>
</organism>
<dbReference type="InterPro" id="IPR034139">
    <property type="entry name" value="TOPRIM_OLD"/>
</dbReference>
<name>C7P8D3_METFA</name>
<dbReference type="OrthoDB" id="25344at2157"/>
<keyword evidence="4" id="KW-1185">Reference proteome</keyword>
<dbReference type="STRING" id="573064.Mefer_0997"/>
<gene>
    <name evidence="3" type="ordered locus">Mefer_0997</name>
</gene>
<dbReference type="PANTHER" id="PTHR43581">
    <property type="entry name" value="ATP/GTP PHOSPHATASE"/>
    <property type="match status" value="1"/>
</dbReference>
<feature type="domain" description="OLD protein-like TOPRIM" evidence="2">
    <location>
        <begin position="448"/>
        <end position="516"/>
    </location>
</feature>
<dbReference type="eggNOG" id="arCOG03235">
    <property type="taxonomic scope" value="Archaea"/>
</dbReference>
<evidence type="ECO:0000259" key="1">
    <source>
        <dbReference type="Pfam" id="PF13175"/>
    </source>
</evidence>
<evidence type="ECO:0000259" key="2">
    <source>
        <dbReference type="Pfam" id="PF20469"/>
    </source>
</evidence>
<sequence length="642" mass="75291">MIKKLMVENFRSLKNVEISFEDDITVLVGENDSGKTSIVDALKIMFDNKTVEEDDFYYGTNKIRIVVETDDKTFIKEFEKNDGDITLRTSILFSKSKLERICNYLNSDKFNSLADNDKKSTLTEIANKLGVKFKSNIKANTLKDRVLGRLDIFLRIEEICNYLESDCFNSLSNEKKEDILKEYAEKLGIKLEGDIEVNKLKDKVLEELRKFVYNDGRIIVEGNIPKYHVYFLDGKHFEDISKFIKEMFFKEKIENIWKEKISEEKTIEEFILEKLKEYSENIERELKEGDVVNKLKKYLPKLEDIKIEPIFTSDKINADIKPKLLENCGEIPIHKKGDGTKRRITMALLECKKSKQEEQPTLYVFDEPDTHLHVRAQRDLLRVIEDFYKSGNQVIITTHSPFIMNSVEARKIRLLSLKNGETKIKKISHDKVVEKILKDLGIENIYLFFARKILIVEGETEEVFIPKIYEKFHGTALRSDLIKLINRKSVDNIPKFAEVLHEFIKPEDIIILVDNDIDENAEEIINKLNIPKENIFKIGYKEFEDAFEPEVIYESWKQYVIKKKGEKLNKEWLTTKWTIENISKIREECIKNSMKFSKKLKSLNAESGAKMTKPKLAEALAEYCEWEHLPKELQNLLERLRE</sequence>
<reference evidence="3" key="1">
    <citation type="submission" date="2009-08" db="EMBL/GenBank/DDBJ databases">
        <title>Complete sequence of chromosome of Methanocaldococcus fervens AG86.</title>
        <authorList>
            <consortium name="US DOE Joint Genome Institute"/>
            <person name="Lucas S."/>
            <person name="Copeland A."/>
            <person name="Lapidus A."/>
            <person name="Glavina del Rio T."/>
            <person name="Tice H."/>
            <person name="Bruce D."/>
            <person name="Goodwin L."/>
            <person name="Pitluck S."/>
            <person name="Chertkov O."/>
            <person name="Detter J.C."/>
            <person name="Han C."/>
            <person name="Tapia R."/>
            <person name="Larimer F."/>
            <person name="Land M."/>
            <person name="Hauser L."/>
            <person name="Kyrpides N."/>
            <person name="Ovchinnikova G."/>
            <person name="Lupa-Sieprawska M."/>
            <person name="Whitman W.B."/>
        </authorList>
    </citation>
    <scope>NUCLEOTIDE SEQUENCE [LARGE SCALE GENOMIC DNA]</scope>
    <source>
        <strain evidence="3">AG86</strain>
    </source>
</reference>
<dbReference type="AlphaFoldDB" id="C7P8D3"/>
<proteinExistence type="predicted"/>
<dbReference type="KEGG" id="mfe:Mefer_0997"/>
<dbReference type="Proteomes" id="UP000001495">
    <property type="component" value="Chromosome"/>
</dbReference>
<dbReference type="InterPro" id="IPR041685">
    <property type="entry name" value="AAA_GajA/Old/RecF-like"/>
</dbReference>
<dbReference type="Gene3D" id="3.40.50.300">
    <property type="entry name" value="P-loop containing nucleotide triphosphate hydrolases"/>
    <property type="match status" value="2"/>
</dbReference>
<feature type="domain" description="Endonuclease GajA/Old nuclease/RecF-like AAA" evidence="1">
    <location>
        <begin position="1"/>
        <end position="403"/>
    </location>
</feature>
<protein>
    <submittedName>
        <fullName evidence="3">SMC domain protein</fullName>
    </submittedName>
</protein>
<evidence type="ECO:0000313" key="3">
    <source>
        <dbReference type="EMBL" id="ACV24815.1"/>
    </source>
</evidence>
<dbReference type="GeneID" id="8365687"/>
<accession>C7P8D3</accession>
<dbReference type="HOGENOM" id="CLU_033325_0_0_2"/>
<dbReference type="Pfam" id="PF13175">
    <property type="entry name" value="AAA_15"/>
    <property type="match status" value="1"/>
</dbReference>
<dbReference type="InterPro" id="IPR051396">
    <property type="entry name" value="Bact_Antivir_Def_Nuclease"/>
</dbReference>
<dbReference type="Pfam" id="PF20469">
    <property type="entry name" value="OLD-like_TOPRIM"/>
    <property type="match status" value="1"/>
</dbReference>
<dbReference type="RefSeq" id="WP_015791552.1">
    <property type="nucleotide sequence ID" value="NC_013156.1"/>
</dbReference>
<evidence type="ECO:0000313" key="4">
    <source>
        <dbReference type="Proteomes" id="UP000001495"/>
    </source>
</evidence>
<dbReference type="InterPro" id="IPR027417">
    <property type="entry name" value="P-loop_NTPase"/>
</dbReference>